<evidence type="ECO:0000256" key="4">
    <source>
        <dbReference type="ARBA" id="ARBA00023157"/>
    </source>
</evidence>
<dbReference type="SUPFAM" id="SSF57625">
    <property type="entry name" value="Invertebrate chitin-binding proteins"/>
    <property type="match status" value="5"/>
</dbReference>
<evidence type="ECO:0000313" key="9">
    <source>
        <dbReference type="EMBL" id="CAL1288220.1"/>
    </source>
</evidence>
<dbReference type="PROSITE" id="PS50940">
    <property type="entry name" value="CHIT_BIND_II"/>
    <property type="match status" value="5"/>
</dbReference>
<evidence type="ECO:0000256" key="3">
    <source>
        <dbReference type="ARBA" id="ARBA00022737"/>
    </source>
</evidence>
<feature type="domain" description="Chitin-binding type-2" evidence="8">
    <location>
        <begin position="248"/>
        <end position="303"/>
    </location>
</feature>
<keyword evidence="10" id="KW-1185">Reference proteome</keyword>
<feature type="chain" id="PRO_5043550546" description="Chitin-binding type-2 domain-containing protein" evidence="7">
    <location>
        <begin position="23"/>
        <end position="390"/>
    </location>
</feature>
<dbReference type="AlphaFoldDB" id="A0AAV2AVY9"/>
<feature type="domain" description="Chitin-binding type-2" evidence="8">
    <location>
        <begin position="171"/>
        <end position="226"/>
    </location>
</feature>
<dbReference type="Proteomes" id="UP001497382">
    <property type="component" value="Unassembled WGS sequence"/>
</dbReference>
<evidence type="ECO:0000256" key="6">
    <source>
        <dbReference type="SAM" id="MobiDB-lite"/>
    </source>
</evidence>
<evidence type="ECO:0000259" key="8">
    <source>
        <dbReference type="PROSITE" id="PS50940"/>
    </source>
</evidence>
<dbReference type="EMBL" id="CAXIEN010000228">
    <property type="protein sequence ID" value="CAL1288220.1"/>
    <property type="molecule type" value="Genomic_DNA"/>
</dbReference>
<evidence type="ECO:0000256" key="2">
    <source>
        <dbReference type="ARBA" id="ARBA00022729"/>
    </source>
</evidence>
<keyword evidence="4" id="KW-1015">Disulfide bond</keyword>
<reference evidence="9 10" key="1">
    <citation type="submission" date="2024-04" db="EMBL/GenBank/DDBJ databases">
        <authorList>
            <person name="Rising A."/>
            <person name="Reimegard J."/>
            <person name="Sonavane S."/>
            <person name="Akerstrom W."/>
            <person name="Nylinder S."/>
            <person name="Hedman E."/>
            <person name="Kallberg Y."/>
        </authorList>
    </citation>
    <scope>NUCLEOTIDE SEQUENCE [LARGE SCALE GENOMIC DNA]</scope>
</reference>
<proteinExistence type="predicted"/>
<evidence type="ECO:0000256" key="7">
    <source>
        <dbReference type="SAM" id="SignalP"/>
    </source>
</evidence>
<keyword evidence="2 7" id="KW-0732">Signal</keyword>
<organism evidence="9 10">
    <name type="scientific">Larinioides sclopetarius</name>
    <dbReference type="NCBI Taxonomy" id="280406"/>
    <lineage>
        <taxon>Eukaryota</taxon>
        <taxon>Metazoa</taxon>
        <taxon>Ecdysozoa</taxon>
        <taxon>Arthropoda</taxon>
        <taxon>Chelicerata</taxon>
        <taxon>Arachnida</taxon>
        <taxon>Araneae</taxon>
        <taxon>Araneomorphae</taxon>
        <taxon>Entelegynae</taxon>
        <taxon>Araneoidea</taxon>
        <taxon>Araneidae</taxon>
        <taxon>Larinioides</taxon>
    </lineage>
</organism>
<keyword evidence="5" id="KW-0325">Glycoprotein</keyword>
<comment type="caution">
    <text evidence="9">The sequence shown here is derived from an EMBL/GenBank/DDBJ whole genome shotgun (WGS) entry which is preliminary data.</text>
</comment>
<dbReference type="InterPro" id="IPR002557">
    <property type="entry name" value="Chitin-bd_dom"/>
</dbReference>
<evidence type="ECO:0000256" key="1">
    <source>
        <dbReference type="ARBA" id="ARBA00022669"/>
    </source>
</evidence>
<name>A0AAV2AVY9_9ARAC</name>
<feature type="domain" description="Chitin-binding type-2" evidence="8">
    <location>
        <begin position="310"/>
        <end position="365"/>
    </location>
</feature>
<feature type="domain" description="Chitin-binding type-2" evidence="8">
    <location>
        <begin position="45"/>
        <end position="100"/>
    </location>
</feature>
<protein>
    <recommendedName>
        <fullName evidence="8">Chitin-binding type-2 domain-containing protein</fullName>
    </recommendedName>
</protein>
<dbReference type="GO" id="GO:0005576">
    <property type="term" value="C:extracellular region"/>
    <property type="evidence" value="ECO:0007669"/>
    <property type="project" value="InterPro"/>
</dbReference>
<feature type="signal peptide" evidence="7">
    <location>
        <begin position="1"/>
        <end position="22"/>
    </location>
</feature>
<keyword evidence="3" id="KW-0677">Repeat</keyword>
<dbReference type="InterPro" id="IPR036508">
    <property type="entry name" value="Chitin-bd_dom_sf"/>
</dbReference>
<dbReference type="InterPro" id="IPR051940">
    <property type="entry name" value="Chitin_bind-dev_reg"/>
</dbReference>
<evidence type="ECO:0000256" key="5">
    <source>
        <dbReference type="ARBA" id="ARBA00023180"/>
    </source>
</evidence>
<feature type="region of interest" description="Disordered" evidence="6">
    <location>
        <begin position="227"/>
        <end position="251"/>
    </location>
</feature>
<dbReference type="Gene3D" id="2.170.140.10">
    <property type="entry name" value="Chitin binding domain"/>
    <property type="match status" value="5"/>
</dbReference>
<dbReference type="PANTHER" id="PTHR23301:SF0">
    <property type="entry name" value="CHITIN-BINDING TYPE-2 DOMAIN-CONTAINING PROTEIN-RELATED"/>
    <property type="match status" value="1"/>
</dbReference>
<dbReference type="GO" id="GO:0008061">
    <property type="term" value="F:chitin binding"/>
    <property type="evidence" value="ECO:0007669"/>
    <property type="project" value="UniProtKB-KW"/>
</dbReference>
<evidence type="ECO:0000313" key="10">
    <source>
        <dbReference type="Proteomes" id="UP001497382"/>
    </source>
</evidence>
<gene>
    <name evidence="9" type="ORF">LARSCL_LOCUS15220</name>
</gene>
<keyword evidence="1" id="KW-0147">Chitin-binding</keyword>
<dbReference type="SMART" id="SM00494">
    <property type="entry name" value="ChtBD2"/>
    <property type="match status" value="5"/>
</dbReference>
<accession>A0AAV2AVY9</accession>
<feature type="domain" description="Chitin-binding type-2" evidence="8">
    <location>
        <begin position="102"/>
        <end position="154"/>
    </location>
</feature>
<dbReference type="Pfam" id="PF01607">
    <property type="entry name" value="CBM_14"/>
    <property type="match status" value="5"/>
</dbReference>
<sequence length="390" mass="44123">MDVKDALLAIILLLSVTYIAFADKGNDHDDDDDHKDDDDDDDGMPNYCPKDDGMFPNPTDCATYYNCVDGTAIAMSCAPGLLFDAEKKMCNFADRVKCKNQCRGPNGMFPSQHRCDEFVLCTNNKPKVKRCKKGLYFDPNLQVCNYKDQVLCSLPGGGKKGNKTDTEYVPTAECPKPSGIFPNRSNCSSFFLCTDGVHHLQECPGGLHYDRKRVRCNFPDLAKCKDGKAKVKHKPKPSESPKPKRKQSRHCPKMDGIFSNPANCSTFFFCVDGTAYLQECPWGLAFDETNVKCDRPKVVGCTPPSGTLSILQCPDEDGIFRHPVNCHTFYLCKKGRIYEYECPIGLVFNYGEKRCDYKSNVQCPEHHLERRKHQRQYMKVQQINLSEYLT</sequence>
<dbReference type="PANTHER" id="PTHR23301">
    <property type="entry name" value="CHITIN BINDING PERITROPHIN-A"/>
    <property type="match status" value="1"/>
</dbReference>